<gene>
    <name evidence="2" type="ORF">EMQ25_02800</name>
</gene>
<dbReference type="PANTHER" id="PTHR33490:SF7">
    <property type="entry name" value="BLR2979 PROTEIN"/>
    <property type="match status" value="1"/>
</dbReference>
<dbReference type="RefSeq" id="WP_127187324.1">
    <property type="nucleotide sequence ID" value="NZ_RZNJ01000001.1"/>
</dbReference>
<organism evidence="2 3">
    <name type="scientific">Arsenicitalea aurantiaca</name>
    <dbReference type="NCBI Taxonomy" id="1783274"/>
    <lineage>
        <taxon>Bacteria</taxon>
        <taxon>Pseudomonadati</taxon>
        <taxon>Pseudomonadota</taxon>
        <taxon>Alphaproteobacteria</taxon>
        <taxon>Hyphomicrobiales</taxon>
        <taxon>Devosiaceae</taxon>
        <taxon>Arsenicitalea</taxon>
    </lineage>
</organism>
<protein>
    <submittedName>
        <fullName evidence="2">Transglutaminase family protein</fullName>
    </submittedName>
</protein>
<dbReference type="AlphaFoldDB" id="A0A433XM94"/>
<feature type="domain" description="Transglutaminase-like" evidence="1">
    <location>
        <begin position="176"/>
        <end position="247"/>
    </location>
</feature>
<dbReference type="InterPro" id="IPR013589">
    <property type="entry name" value="Bac_transglu_N"/>
</dbReference>
<name>A0A433XM94_9HYPH</name>
<dbReference type="SUPFAM" id="SSF54001">
    <property type="entry name" value="Cysteine proteinases"/>
    <property type="match status" value="1"/>
</dbReference>
<sequence length="292" mass="31871">MLYDVRLELHYEYEAMVHNDRHHVRVAPLSLPGTQRVIASALSFDPRPERETSFVDFFGNQVTSIAYGDYHDHLDVRLTARVQVEEPEAAADLSPDPAALEGEIAALWSLDAASPHHFLGPSPRVALDPAITAYARSTLERAGSVAAGALALCLSIHRDFTYDPKATKVDTRPAEAFALRRGVCQDFAHVMIAGLRGLGIPAGYVSGFLRTIAPEGKPRLEGADAMHAWVRVWCGQHMGWREFDPTNAMPAGSDHIVIGYGRDYGDISPIVGVLKTSGAHKAKQSVDVIRVE</sequence>
<dbReference type="EMBL" id="RZNJ01000001">
    <property type="protein sequence ID" value="RUT35206.1"/>
    <property type="molecule type" value="Genomic_DNA"/>
</dbReference>
<dbReference type="InterPro" id="IPR038765">
    <property type="entry name" value="Papain-like_cys_pep_sf"/>
</dbReference>
<keyword evidence="3" id="KW-1185">Reference proteome</keyword>
<accession>A0A433XM94</accession>
<evidence type="ECO:0000259" key="1">
    <source>
        <dbReference type="SMART" id="SM00460"/>
    </source>
</evidence>
<dbReference type="Proteomes" id="UP000281547">
    <property type="component" value="Unassembled WGS sequence"/>
</dbReference>
<proteinExistence type="predicted"/>
<evidence type="ECO:0000313" key="2">
    <source>
        <dbReference type="EMBL" id="RUT35206.1"/>
    </source>
</evidence>
<dbReference type="OrthoDB" id="9804023at2"/>
<dbReference type="PANTHER" id="PTHR33490">
    <property type="entry name" value="BLR5614 PROTEIN-RELATED"/>
    <property type="match status" value="1"/>
</dbReference>
<dbReference type="Gene3D" id="3.10.620.30">
    <property type="match status" value="1"/>
</dbReference>
<dbReference type="InterPro" id="IPR002931">
    <property type="entry name" value="Transglutaminase-like"/>
</dbReference>
<dbReference type="Pfam" id="PF01841">
    <property type="entry name" value="Transglut_core"/>
    <property type="match status" value="1"/>
</dbReference>
<dbReference type="SMART" id="SM00460">
    <property type="entry name" value="TGc"/>
    <property type="match status" value="1"/>
</dbReference>
<dbReference type="Pfam" id="PF08379">
    <property type="entry name" value="Bact_transglu_N"/>
    <property type="match status" value="1"/>
</dbReference>
<evidence type="ECO:0000313" key="3">
    <source>
        <dbReference type="Proteomes" id="UP000281547"/>
    </source>
</evidence>
<comment type="caution">
    <text evidence="2">The sequence shown here is derived from an EMBL/GenBank/DDBJ whole genome shotgun (WGS) entry which is preliminary data.</text>
</comment>
<reference evidence="2 3" key="1">
    <citation type="journal article" date="2016" name="Int. J. Syst. Evol. Microbiol.">
        <title>Arsenicitalea aurantiaca gen. nov., sp. nov., a new member of the family Hyphomicrobiaceae, isolated from high-arsenic sediment.</title>
        <authorList>
            <person name="Mu Y."/>
            <person name="Zhou L."/>
            <person name="Zeng X.C."/>
            <person name="Liu L."/>
            <person name="Pan Y."/>
            <person name="Chen X."/>
            <person name="Wang J."/>
            <person name="Li S."/>
            <person name="Li W.J."/>
            <person name="Wang Y."/>
        </authorList>
    </citation>
    <scope>NUCLEOTIDE SEQUENCE [LARGE SCALE GENOMIC DNA]</scope>
    <source>
        <strain evidence="2 3">42-50</strain>
    </source>
</reference>